<dbReference type="AlphaFoldDB" id="A0A7M7P275"/>
<dbReference type="GO" id="GO:0003677">
    <property type="term" value="F:DNA binding"/>
    <property type="evidence" value="ECO:0007669"/>
    <property type="project" value="UniProtKB-KW"/>
</dbReference>
<evidence type="ECO:0000313" key="4">
    <source>
        <dbReference type="Proteomes" id="UP000007110"/>
    </source>
</evidence>
<proteinExistence type="predicted"/>
<dbReference type="Gene3D" id="1.10.150.130">
    <property type="match status" value="1"/>
</dbReference>
<accession>A0A7M7P275</accession>
<dbReference type="InterPro" id="IPR010998">
    <property type="entry name" value="Integrase_recombinase_N"/>
</dbReference>
<keyword evidence="2" id="KW-1133">Transmembrane helix</keyword>
<organism evidence="3 4">
    <name type="scientific">Strongylocentrotus purpuratus</name>
    <name type="common">Purple sea urchin</name>
    <dbReference type="NCBI Taxonomy" id="7668"/>
    <lineage>
        <taxon>Eukaryota</taxon>
        <taxon>Metazoa</taxon>
        <taxon>Echinodermata</taxon>
        <taxon>Eleutherozoa</taxon>
        <taxon>Echinozoa</taxon>
        <taxon>Echinoidea</taxon>
        <taxon>Euechinoidea</taxon>
        <taxon>Echinacea</taxon>
        <taxon>Camarodonta</taxon>
        <taxon>Echinidea</taxon>
        <taxon>Strongylocentrotidae</taxon>
        <taxon>Strongylocentrotus</taxon>
    </lineage>
</organism>
<dbReference type="KEGG" id="spu:115918175"/>
<dbReference type="InParanoid" id="A0A7M7P275"/>
<keyword evidence="4" id="KW-1185">Reference proteome</keyword>
<keyword evidence="2" id="KW-0472">Membrane</keyword>
<sequence>MIKRSVLPKPGQQPGRRRPVSNLFLNPSLIRRGDLWLLLPIRLICPVMLIIFVAQSAIIPLTRDHSIPPISQAPSHLISASHVGRRVIGDGIALVIAPSCRKTVSNGINVGEQNKEPRDFRKMRHAGPSVSASDIPNFPTTNLISTDADAMMMEPEVAPDLSKVEVLPKKLDRNQPDRITSDHKSLQEVLMASRATSTVAKYRKAFEDGKSWCAINCVCELPAQKADIARYYMSMYNNDAPYSRIEGAHFGIKWVLDCSPVTEVNPCNSRFLHLLLAGLKRILAHPKCKKERITPDILNKLVSMVVLIV</sequence>
<evidence type="ECO:0000313" key="3">
    <source>
        <dbReference type="EnsemblMetazoa" id="XP_030844925"/>
    </source>
</evidence>
<evidence type="ECO:0000256" key="1">
    <source>
        <dbReference type="ARBA" id="ARBA00023125"/>
    </source>
</evidence>
<keyword evidence="2" id="KW-0812">Transmembrane</keyword>
<dbReference type="GeneID" id="115918175"/>
<reference evidence="3" key="2">
    <citation type="submission" date="2021-01" db="UniProtKB">
        <authorList>
            <consortium name="EnsemblMetazoa"/>
        </authorList>
    </citation>
    <scope>IDENTIFICATION</scope>
</reference>
<dbReference type="EnsemblMetazoa" id="XM_030989065">
    <property type="protein sequence ID" value="XP_030844925"/>
    <property type="gene ID" value="LOC115918175"/>
</dbReference>
<keyword evidence="1" id="KW-0238">DNA-binding</keyword>
<dbReference type="RefSeq" id="XP_030844925.1">
    <property type="nucleotide sequence ID" value="XM_030989065.1"/>
</dbReference>
<name>A0A7M7P275_STRPU</name>
<dbReference type="SUPFAM" id="SSF47823">
    <property type="entry name" value="lambda integrase-like, N-terminal domain"/>
    <property type="match status" value="1"/>
</dbReference>
<feature type="transmembrane region" description="Helical" evidence="2">
    <location>
        <begin position="35"/>
        <end position="58"/>
    </location>
</feature>
<dbReference type="Proteomes" id="UP000007110">
    <property type="component" value="Unassembled WGS sequence"/>
</dbReference>
<protein>
    <submittedName>
        <fullName evidence="3">Uncharacterized protein</fullName>
    </submittedName>
</protein>
<reference evidence="4" key="1">
    <citation type="submission" date="2015-02" db="EMBL/GenBank/DDBJ databases">
        <title>Genome sequencing for Strongylocentrotus purpuratus.</title>
        <authorList>
            <person name="Murali S."/>
            <person name="Liu Y."/>
            <person name="Vee V."/>
            <person name="English A."/>
            <person name="Wang M."/>
            <person name="Skinner E."/>
            <person name="Han Y."/>
            <person name="Muzny D.M."/>
            <person name="Worley K.C."/>
            <person name="Gibbs R.A."/>
        </authorList>
    </citation>
    <scope>NUCLEOTIDE SEQUENCE</scope>
</reference>
<evidence type="ECO:0000256" key="2">
    <source>
        <dbReference type="SAM" id="Phobius"/>
    </source>
</evidence>